<accession>A0A2T2PD27</accession>
<dbReference type="EMBL" id="KZ678128">
    <property type="protein sequence ID" value="PSN75446.1"/>
    <property type="molecule type" value="Genomic_DNA"/>
</dbReference>
<reference evidence="1 2" key="1">
    <citation type="journal article" date="2018" name="Front. Microbiol.">
        <title>Genome-Wide Analysis of Corynespora cassiicola Leaf Fall Disease Putative Effectors.</title>
        <authorList>
            <person name="Lopez D."/>
            <person name="Ribeiro S."/>
            <person name="Label P."/>
            <person name="Fumanal B."/>
            <person name="Venisse J.S."/>
            <person name="Kohler A."/>
            <person name="de Oliveira R.R."/>
            <person name="Labutti K."/>
            <person name="Lipzen A."/>
            <person name="Lail K."/>
            <person name="Bauer D."/>
            <person name="Ohm R.A."/>
            <person name="Barry K.W."/>
            <person name="Spatafora J."/>
            <person name="Grigoriev I.V."/>
            <person name="Martin F.M."/>
            <person name="Pujade-Renaud V."/>
        </authorList>
    </citation>
    <scope>NUCLEOTIDE SEQUENCE [LARGE SCALE GENOMIC DNA]</scope>
    <source>
        <strain evidence="1 2">Philippines</strain>
    </source>
</reference>
<organism evidence="1 2">
    <name type="scientific">Corynespora cassiicola Philippines</name>
    <dbReference type="NCBI Taxonomy" id="1448308"/>
    <lineage>
        <taxon>Eukaryota</taxon>
        <taxon>Fungi</taxon>
        <taxon>Dikarya</taxon>
        <taxon>Ascomycota</taxon>
        <taxon>Pezizomycotina</taxon>
        <taxon>Dothideomycetes</taxon>
        <taxon>Pleosporomycetidae</taxon>
        <taxon>Pleosporales</taxon>
        <taxon>Corynesporascaceae</taxon>
        <taxon>Corynespora</taxon>
    </lineage>
</organism>
<gene>
    <name evidence="1" type="ORF">BS50DRAFT_628631</name>
</gene>
<name>A0A2T2PD27_CORCC</name>
<dbReference type="Proteomes" id="UP000240883">
    <property type="component" value="Unassembled WGS sequence"/>
</dbReference>
<dbReference type="AlphaFoldDB" id="A0A2T2PD27"/>
<sequence>MQTFATAEAISDSKMQCKKLLDLARPVGLVVQFLQILIRCIEETQEIGPEVSRIMEIARDVEYQAFAARENAQDDIRRCEMTFENCVKDMLGSPVPRRIDDFEGLLELVVEKLQDQAR</sequence>
<keyword evidence="2" id="KW-1185">Reference proteome</keyword>
<protein>
    <submittedName>
        <fullName evidence="1">Uncharacterized protein</fullName>
    </submittedName>
</protein>
<proteinExistence type="predicted"/>
<evidence type="ECO:0000313" key="2">
    <source>
        <dbReference type="Proteomes" id="UP000240883"/>
    </source>
</evidence>
<evidence type="ECO:0000313" key="1">
    <source>
        <dbReference type="EMBL" id="PSN75446.1"/>
    </source>
</evidence>